<dbReference type="EMBL" id="KZ992845">
    <property type="protein sequence ID" value="RKP06643.1"/>
    <property type="molecule type" value="Genomic_DNA"/>
</dbReference>
<dbReference type="Proteomes" id="UP000271241">
    <property type="component" value="Unassembled WGS sequence"/>
</dbReference>
<dbReference type="OrthoDB" id="10257697at2759"/>
<feature type="non-terminal residue" evidence="3">
    <location>
        <position position="127"/>
    </location>
</feature>
<evidence type="ECO:0000313" key="4">
    <source>
        <dbReference type="Proteomes" id="UP000271241"/>
    </source>
</evidence>
<sequence>LQRKEHMFSEAELARYDGTDPSLPIYVAINGEVFDVTDGREFYGPGGGYHFFAGRDAARAYVTGCFKTHLTHDLRGLTNPQLEQLKGWVSFYHDSPKYFYVGRVVHAPISANAPIPEDCNDAAKQKP</sequence>
<dbReference type="InterPro" id="IPR050577">
    <property type="entry name" value="MAPR/NEUFC/NENF-like"/>
</dbReference>
<dbReference type="FunFam" id="3.10.120.10:FF:000003">
    <property type="entry name" value="membrane-associated progesterone receptor component 1"/>
    <property type="match status" value="1"/>
</dbReference>
<dbReference type="AlphaFoldDB" id="A0A4P9XLB1"/>
<evidence type="ECO:0000256" key="1">
    <source>
        <dbReference type="ARBA" id="ARBA00038357"/>
    </source>
</evidence>
<organism evidence="3 4">
    <name type="scientific">Thamnocephalis sphaerospora</name>
    <dbReference type="NCBI Taxonomy" id="78915"/>
    <lineage>
        <taxon>Eukaryota</taxon>
        <taxon>Fungi</taxon>
        <taxon>Fungi incertae sedis</taxon>
        <taxon>Zoopagomycota</taxon>
        <taxon>Zoopagomycotina</taxon>
        <taxon>Zoopagomycetes</taxon>
        <taxon>Zoopagales</taxon>
        <taxon>Sigmoideomycetaceae</taxon>
        <taxon>Thamnocephalis</taxon>
    </lineage>
</organism>
<keyword evidence="4" id="KW-1185">Reference proteome</keyword>
<dbReference type="PANTHER" id="PTHR10281">
    <property type="entry name" value="MEMBRANE-ASSOCIATED PROGESTERONE RECEPTOR COMPONENT-RELATED"/>
    <property type="match status" value="1"/>
</dbReference>
<dbReference type="GO" id="GO:0020037">
    <property type="term" value="F:heme binding"/>
    <property type="evidence" value="ECO:0007669"/>
    <property type="project" value="UniProtKB-ARBA"/>
</dbReference>
<proteinExistence type="inferred from homology"/>
<comment type="similarity">
    <text evidence="1">Belongs to the cytochrome b5 family. MAPR subfamily.</text>
</comment>
<dbReference type="InterPro" id="IPR036400">
    <property type="entry name" value="Cyt_B5-like_heme/steroid_sf"/>
</dbReference>
<accession>A0A4P9XLB1</accession>
<dbReference type="GO" id="GO:0012505">
    <property type="term" value="C:endomembrane system"/>
    <property type="evidence" value="ECO:0007669"/>
    <property type="project" value="TreeGrafter"/>
</dbReference>
<dbReference type="InterPro" id="IPR001199">
    <property type="entry name" value="Cyt_B5-like_heme/steroid-bd"/>
</dbReference>
<dbReference type="GO" id="GO:0016020">
    <property type="term" value="C:membrane"/>
    <property type="evidence" value="ECO:0007669"/>
    <property type="project" value="TreeGrafter"/>
</dbReference>
<gene>
    <name evidence="3" type="ORF">THASP1DRAFT_2772</name>
</gene>
<dbReference type="PANTHER" id="PTHR10281:SF76">
    <property type="entry name" value="CALCUTTA CUP-RELATED"/>
    <property type="match status" value="1"/>
</dbReference>
<dbReference type="SMART" id="SM01117">
    <property type="entry name" value="Cyt-b5"/>
    <property type="match status" value="1"/>
</dbReference>
<dbReference type="SUPFAM" id="SSF55856">
    <property type="entry name" value="Cytochrome b5-like heme/steroid binding domain"/>
    <property type="match status" value="1"/>
</dbReference>
<evidence type="ECO:0000259" key="2">
    <source>
        <dbReference type="SMART" id="SM01117"/>
    </source>
</evidence>
<name>A0A4P9XLB1_9FUNG</name>
<feature type="non-terminal residue" evidence="3">
    <location>
        <position position="1"/>
    </location>
</feature>
<feature type="domain" description="Cytochrome b5 heme-binding" evidence="2">
    <location>
        <begin position="8"/>
        <end position="105"/>
    </location>
</feature>
<evidence type="ECO:0000313" key="3">
    <source>
        <dbReference type="EMBL" id="RKP06643.1"/>
    </source>
</evidence>
<dbReference type="Gene3D" id="3.10.120.10">
    <property type="entry name" value="Cytochrome b5-like heme/steroid binding domain"/>
    <property type="match status" value="1"/>
</dbReference>
<dbReference type="Pfam" id="PF00173">
    <property type="entry name" value="Cyt-b5"/>
    <property type="match status" value="1"/>
</dbReference>
<protein>
    <submittedName>
        <fullName evidence="3">Cytochrome b5-like heme/steroid binding domain-containing protein</fullName>
    </submittedName>
</protein>
<reference evidence="4" key="1">
    <citation type="journal article" date="2018" name="Nat. Microbiol.">
        <title>Leveraging single-cell genomics to expand the fungal tree of life.</title>
        <authorList>
            <person name="Ahrendt S.R."/>
            <person name="Quandt C.A."/>
            <person name="Ciobanu D."/>
            <person name="Clum A."/>
            <person name="Salamov A."/>
            <person name="Andreopoulos B."/>
            <person name="Cheng J.F."/>
            <person name="Woyke T."/>
            <person name="Pelin A."/>
            <person name="Henrissat B."/>
            <person name="Reynolds N.K."/>
            <person name="Benny G.L."/>
            <person name="Smith M.E."/>
            <person name="James T.Y."/>
            <person name="Grigoriev I.V."/>
        </authorList>
    </citation>
    <scope>NUCLEOTIDE SEQUENCE [LARGE SCALE GENOMIC DNA]</scope>
    <source>
        <strain evidence="4">RSA 1356</strain>
    </source>
</reference>